<dbReference type="EC" id="5.2.1.8" evidence="2"/>
<evidence type="ECO:0000313" key="10">
    <source>
        <dbReference type="Proteomes" id="UP000321089"/>
    </source>
</evidence>
<dbReference type="SUPFAM" id="SSF54534">
    <property type="entry name" value="FKBP-like"/>
    <property type="match status" value="1"/>
</dbReference>
<evidence type="ECO:0000256" key="4">
    <source>
        <dbReference type="ARBA" id="ARBA00023110"/>
    </source>
</evidence>
<dbReference type="EMBL" id="BKBC01000006">
    <property type="protein sequence ID" value="GEQ20216.1"/>
    <property type="molecule type" value="Genomic_DNA"/>
</dbReference>
<sequence length="343" mass="38265">MKRIKKLIAAVAIFTLSISVMGCKMIEKTPEAIQKTVYATVGDEKITKADMDEEMKATIDQLKQQYGDDYANNEKIKDQLKQMKVQYLNAMVNEKLMLKNAESVGVTPTDDELNEYADKQIEQLKQAYPDDAQFQQVLEANGFTEDSYKDYAKKQYKLQKVQEAITADVEVTDDDAKAYYDENKDSQYTVGAGANAAHILIAEKGSDGNIDFDASLAKANEVKAKLDAGADFAQLASEYGTDGTKDKGGDLGFVAYNQANYDQDFLAGFKQLSEGQISDPIKSQFGYHIIKATGIKDEVVTPFDDVKEQIKSQLLQQKQSEAFNTKISEWKDAAKVKTYEDKL</sequence>
<dbReference type="InterPro" id="IPR050245">
    <property type="entry name" value="PrsA_foldase"/>
</dbReference>
<accession>A0A512TJ40</accession>
<protein>
    <recommendedName>
        <fullName evidence="2">peptidylprolyl isomerase</fullName>
        <ecNumber evidence="2">5.2.1.8</ecNumber>
    </recommendedName>
</protein>
<feature type="signal peptide" evidence="7">
    <location>
        <begin position="1"/>
        <end position="22"/>
    </location>
</feature>
<evidence type="ECO:0000256" key="6">
    <source>
        <dbReference type="PROSITE-ProRule" id="PRU00278"/>
    </source>
</evidence>
<dbReference type="PROSITE" id="PS50198">
    <property type="entry name" value="PPIC_PPIASE_2"/>
    <property type="match status" value="1"/>
</dbReference>
<evidence type="ECO:0000256" key="3">
    <source>
        <dbReference type="ARBA" id="ARBA00022729"/>
    </source>
</evidence>
<comment type="catalytic activity">
    <reaction evidence="1">
        <text>[protein]-peptidylproline (omega=180) = [protein]-peptidylproline (omega=0)</text>
        <dbReference type="Rhea" id="RHEA:16237"/>
        <dbReference type="Rhea" id="RHEA-COMP:10747"/>
        <dbReference type="Rhea" id="RHEA-COMP:10748"/>
        <dbReference type="ChEBI" id="CHEBI:83833"/>
        <dbReference type="ChEBI" id="CHEBI:83834"/>
        <dbReference type="EC" id="5.2.1.8"/>
    </reaction>
</comment>
<evidence type="ECO:0000256" key="5">
    <source>
        <dbReference type="ARBA" id="ARBA00023235"/>
    </source>
</evidence>
<keyword evidence="5 6" id="KW-0413">Isomerase</keyword>
<keyword evidence="3 7" id="KW-0732">Signal</keyword>
<dbReference type="Proteomes" id="UP000321089">
    <property type="component" value="Unassembled WGS sequence"/>
</dbReference>
<evidence type="ECO:0000256" key="2">
    <source>
        <dbReference type="ARBA" id="ARBA00013194"/>
    </source>
</evidence>
<dbReference type="PANTHER" id="PTHR47245">
    <property type="entry name" value="PEPTIDYLPROLYL ISOMERASE"/>
    <property type="match status" value="1"/>
</dbReference>
<comment type="caution">
    <text evidence="9">The sequence shown here is derived from an EMBL/GenBank/DDBJ whole genome shotgun (WGS) entry which is preliminary data.</text>
</comment>
<dbReference type="Gene3D" id="1.10.4030.10">
    <property type="entry name" value="Porin chaperone SurA, peptide-binding domain"/>
    <property type="match status" value="2"/>
</dbReference>
<dbReference type="Gene3D" id="3.10.50.40">
    <property type="match status" value="1"/>
</dbReference>
<dbReference type="PANTHER" id="PTHR47245:SF1">
    <property type="entry name" value="FOLDASE PROTEIN PRSA"/>
    <property type="match status" value="1"/>
</dbReference>
<feature type="domain" description="PpiC" evidence="8">
    <location>
        <begin position="191"/>
        <end position="294"/>
    </location>
</feature>
<dbReference type="InterPro" id="IPR027304">
    <property type="entry name" value="Trigger_fact/SurA_dom_sf"/>
</dbReference>
<dbReference type="PROSITE" id="PS51257">
    <property type="entry name" value="PROKAR_LIPOPROTEIN"/>
    <property type="match status" value="1"/>
</dbReference>
<feature type="chain" id="PRO_5038798873" description="peptidylprolyl isomerase" evidence="7">
    <location>
        <begin position="23"/>
        <end position="343"/>
    </location>
</feature>
<dbReference type="InterPro" id="IPR000297">
    <property type="entry name" value="PPIase_PpiC"/>
</dbReference>
<organism evidence="9 10">
    <name type="scientific">Clostridium butyricum</name>
    <dbReference type="NCBI Taxonomy" id="1492"/>
    <lineage>
        <taxon>Bacteria</taxon>
        <taxon>Bacillati</taxon>
        <taxon>Bacillota</taxon>
        <taxon>Clostridia</taxon>
        <taxon>Eubacteriales</taxon>
        <taxon>Clostridiaceae</taxon>
        <taxon>Clostridium</taxon>
    </lineage>
</organism>
<dbReference type="Pfam" id="PF13616">
    <property type="entry name" value="Rotamase_3"/>
    <property type="match status" value="1"/>
</dbReference>
<reference evidence="9 10" key="1">
    <citation type="submission" date="2019-07" db="EMBL/GenBank/DDBJ databases">
        <title>Whole genome shotgun sequence of Clostridium butyricum NBRC 3858.</title>
        <authorList>
            <person name="Hosoyama A."/>
            <person name="Uohara A."/>
            <person name="Ohji S."/>
            <person name="Ichikawa N."/>
        </authorList>
    </citation>
    <scope>NUCLEOTIDE SEQUENCE [LARGE SCALE GENOMIC DNA]</scope>
    <source>
        <strain evidence="9 10">NBRC 3858</strain>
    </source>
</reference>
<evidence type="ECO:0000256" key="1">
    <source>
        <dbReference type="ARBA" id="ARBA00000971"/>
    </source>
</evidence>
<proteinExistence type="predicted"/>
<dbReference type="GO" id="GO:0003755">
    <property type="term" value="F:peptidyl-prolyl cis-trans isomerase activity"/>
    <property type="evidence" value="ECO:0007669"/>
    <property type="project" value="UniProtKB-KW"/>
</dbReference>
<name>A0A512TJ40_CLOBU</name>
<dbReference type="NCBIfam" id="NF000809">
    <property type="entry name" value="PRK00059.1"/>
    <property type="match status" value="1"/>
</dbReference>
<dbReference type="SUPFAM" id="SSF109998">
    <property type="entry name" value="Triger factor/SurA peptide-binding domain-like"/>
    <property type="match status" value="1"/>
</dbReference>
<evidence type="ECO:0000256" key="7">
    <source>
        <dbReference type="SAM" id="SignalP"/>
    </source>
</evidence>
<dbReference type="RefSeq" id="WP_146867984.1">
    <property type="nucleotide sequence ID" value="NZ_BKBC01000006.1"/>
</dbReference>
<keyword evidence="4 6" id="KW-0697">Rotamase</keyword>
<dbReference type="AlphaFoldDB" id="A0A512TJ40"/>
<evidence type="ECO:0000259" key="8">
    <source>
        <dbReference type="PROSITE" id="PS50198"/>
    </source>
</evidence>
<dbReference type="InterPro" id="IPR046357">
    <property type="entry name" value="PPIase_dom_sf"/>
</dbReference>
<gene>
    <name evidence="9" type="primary">prsA_2</name>
    <name evidence="9" type="ORF">CBU02nite_07220</name>
</gene>
<evidence type="ECO:0000313" key="9">
    <source>
        <dbReference type="EMBL" id="GEQ20216.1"/>
    </source>
</evidence>
<dbReference type="Pfam" id="PF13624">
    <property type="entry name" value="SurA_N_3"/>
    <property type="match status" value="1"/>
</dbReference>